<accession>A0A6C0VUL5</accession>
<dbReference type="AlphaFoldDB" id="A0A6C0VUL5"/>
<sequence>MNYAWLPEGGGCCTWELNSRMGYVTFMNILMLKYLAMNGHYALTDWHGGLQLWRTVLYSVYHTFSMATVVME</sequence>
<protein>
    <submittedName>
        <fullName evidence="1">Uncharacterized protein</fullName>
    </submittedName>
</protein>
<evidence type="ECO:0000313" key="1">
    <source>
        <dbReference type="EMBL" id="QIB99836.1"/>
    </source>
</evidence>
<name>A0A6C0VUL5_VIBPH</name>
<reference evidence="1" key="1">
    <citation type="submission" date="2019-07" db="EMBL/GenBank/DDBJ databases">
        <title>Characteristics of the vibrio isolates carrying blactx-m-14.</title>
        <authorList>
            <person name="Zheng Z."/>
            <person name="Ye L."/>
            <person name="Chen S."/>
        </authorList>
    </citation>
    <scope>NUCLEOTIDE SEQUENCE</scope>
    <source>
        <strain evidence="1">Vb0574</strain>
    </source>
</reference>
<organism evidence="1">
    <name type="scientific">Vibrio parahaemolyticus</name>
    <dbReference type="NCBI Taxonomy" id="670"/>
    <lineage>
        <taxon>Bacteria</taxon>
        <taxon>Pseudomonadati</taxon>
        <taxon>Pseudomonadota</taxon>
        <taxon>Gammaproteobacteria</taxon>
        <taxon>Vibrionales</taxon>
        <taxon>Vibrionaceae</taxon>
        <taxon>Vibrio</taxon>
    </lineage>
</organism>
<dbReference type="EMBL" id="MN199028">
    <property type="protein sequence ID" value="QIB99836.1"/>
    <property type="molecule type" value="Genomic_DNA"/>
</dbReference>
<proteinExistence type="predicted"/>